<reference evidence="1 2" key="1">
    <citation type="journal article" date="2016" name="Arch. Microbiol.">
        <title>Streptomyces zhihengii sp. nov., isolated from rhizospheric soil of Psammosilene tunicoides.</title>
        <authorList>
            <person name="Huang M.J."/>
            <person name="Fei J.J."/>
            <person name="Salam N."/>
            <person name="Kim C.J."/>
            <person name="Hozzein W.N."/>
            <person name="Xiao M."/>
            <person name="Huang H.Q."/>
            <person name="Li W.J."/>
        </authorList>
    </citation>
    <scope>NUCLEOTIDE SEQUENCE [LARGE SCALE GENOMIC DNA]</scope>
    <source>
        <strain evidence="1 2">YIM T102</strain>
    </source>
</reference>
<gene>
    <name evidence="1" type="ORF">JE024_05260</name>
</gene>
<proteinExistence type="predicted"/>
<evidence type="ECO:0000313" key="1">
    <source>
        <dbReference type="EMBL" id="MBM9618157.1"/>
    </source>
</evidence>
<dbReference type="EMBL" id="JAFEJA010000001">
    <property type="protein sequence ID" value="MBM9618157.1"/>
    <property type="molecule type" value="Genomic_DNA"/>
</dbReference>
<accession>A0ABS2UKV0</accession>
<comment type="caution">
    <text evidence="1">The sequence shown here is derived from an EMBL/GenBank/DDBJ whole genome shotgun (WGS) entry which is preliminary data.</text>
</comment>
<dbReference type="Proteomes" id="UP000664109">
    <property type="component" value="Unassembled WGS sequence"/>
</dbReference>
<protein>
    <submittedName>
        <fullName evidence="1">Uncharacterized protein</fullName>
    </submittedName>
</protein>
<organism evidence="1 2">
    <name type="scientific">Streptomyces zhihengii</name>
    <dbReference type="NCBI Taxonomy" id="1818004"/>
    <lineage>
        <taxon>Bacteria</taxon>
        <taxon>Bacillati</taxon>
        <taxon>Actinomycetota</taxon>
        <taxon>Actinomycetes</taxon>
        <taxon>Kitasatosporales</taxon>
        <taxon>Streptomycetaceae</taxon>
        <taxon>Streptomyces</taxon>
    </lineage>
</organism>
<evidence type="ECO:0000313" key="2">
    <source>
        <dbReference type="Proteomes" id="UP000664109"/>
    </source>
</evidence>
<sequence>MRCHRPESRLTRLRLPATLPATLGHDAVGVPARFGMRLAGRLPRGGCVFADGGWWWWIVPAGSDLGLQWPLPAQYARDALVPAVRPRLIRLPEGDSPYTPPIPLYLMTCQLTGVAPRWPAAAGTSRP</sequence>
<name>A0ABS2UKV0_9ACTN</name>
<keyword evidence="2" id="KW-1185">Reference proteome</keyword>